<dbReference type="InterPro" id="IPR001242">
    <property type="entry name" value="Condensation_dom"/>
</dbReference>
<dbReference type="GO" id="GO:0031177">
    <property type="term" value="F:phosphopantetheine binding"/>
    <property type="evidence" value="ECO:0007669"/>
    <property type="project" value="InterPro"/>
</dbReference>
<dbReference type="Gene3D" id="3.40.50.12780">
    <property type="entry name" value="N-terminal domain of ligase-like"/>
    <property type="match status" value="1"/>
</dbReference>
<dbReference type="GO" id="GO:0003824">
    <property type="term" value="F:catalytic activity"/>
    <property type="evidence" value="ECO:0007669"/>
    <property type="project" value="InterPro"/>
</dbReference>
<dbReference type="InterPro" id="IPR006162">
    <property type="entry name" value="Ppantetheine_attach_site"/>
</dbReference>
<proteinExistence type="predicted"/>
<evidence type="ECO:0000256" key="2">
    <source>
        <dbReference type="ARBA" id="ARBA00022450"/>
    </source>
</evidence>
<name>A0A1D7YA12_9ACTN</name>
<organism evidence="6 7">
    <name type="scientific">Streptomyces fodineus</name>
    <dbReference type="NCBI Taxonomy" id="1904616"/>
    <lineage>
        <taxon>Bacteria</taxon>
        <taxon>Bacillati</taxon>
        <taxon>Actinomycetota</taxon>
        <taxon>Actinomycetes</taxon>
        <taxon>Kitasatosporales</taxon>
        <taxon>Streptomycetaceae</taxon>
        <taxon>Streptomyces</taxon>
    </lineage>
</organism>
<dbReference type="InterPro" id="IPR020806">
    <property type="entry name" value="PKS_PP-bd"/>
</dbReference>
<evidence type="ECO:0000256" key="1">
    <source>
        <dbReference type="ARBA" id="ARBA00001957"/>
    </source>
</evidence>
<dbReference type="Proteomes" id="UP000094960">
    <property type="component" value="Chromosome"/>
</dbReference>
<dbReference type="Gene3D" id="2.30.38.10">
    <property type="entry name" value="Luciferase, Domain 3"/>
    <property type="match status" value="1"/>
</dbReference>
<dbReference type="KEGG" id="spun:BFF78_15775"/>
<reference evidence="7" key="1">
    <citation type="submission" date="2016-09" db="EMBL/GenBank/DDBJ databases">
        <title>Streptomyces puniciscabiei strain:TW1S1 Genome sequencing and assembly.</title>
        <authorList>
            <person name="Kim M.-K."/>
            <person name="Kim S.B."/>
        </authorList>
    </citation>
    <scope>NUCLEOTIDE SEQUENCE [LARGE SCALE GENOMIC DNA]</scope>
    <source>
        <strain evidence="7">TW1S1</strain>
    </source>
</reference>
<dbReference type="InterPro" id="IPR020845">
    <property type="entry name" value="AMP-binding_CS"/>
</dbReference>
<dbReference type="Gene3D" id="1.10.1200.10">
    <property type="entry name" value="ACP-like"/>
    <property type="match status" value="1"/>
</dbReference>
<dbReference type="InterPro" id="IPR036736">
    <property type="entry name" value="ACP-like_sf"/>
</dbReference>
<gene>
    <name evidence="6" type="ORF">BFF78_15775</name>
</gene>
<dbReference type="GO" id="GO:0043041">
    <property type="term" value="P:amino acid activation for nonribosomal peptide biosynthetic process"/>
    <property type="evidence" value="ECO:0007669"/>
    <property type="project" value="TreeGrafter"/>
</dbReference>
<dbReference type="Pfam" id="PF00501">
    <property type="entry name" value="AMP-binding"/>
    <property type="match status" value="1"/>
</dbReference>
<evidence type="ECO:0000313" key="7">
    <source>
        <dbReference type="Proteomes" id="UP000094960"/>
    </source>
</evidence>
<dbReference type="GO" id="GO:0044550">
    <property type="term" value="P:secondary metabolite biosynthetic process"/>
    <property type="evidence" value="ECO:0007669"/>
    <property type="project" value="TreeGrafter"/>
</dbReference>
<evidence type="ECO:0000313" key="6">
    <source>
        <dbReference type="EMBL" id="AOR32334.1"/>
    </source>
</evidence>
<dbReference type="SMART" id="SM00823">
    <property type="entry name" value="PKS_PP"/>
    <property type="match status" value="1"/>
</dbReference>
<feature type="compositionally biased region" description="Pro residues" evidence="4">
    <location>
        <begin position="693"/>
        <end position="702"/>
    </location>
</feature>
<feature type="region of interest" description="Disordered" evidence="4">
    <location>
        <begin position="628"/>
        <end position="710"/>
    </location>
</feature>
<dbReference type="GO" id="GO:0017000">
    <property type="term" value="P:antibiotic biosynthetic process"/>
    <property type="evidence" value="ECO:0007669"/>
    <property type="project" value="UniProtKB-ARBA"/>
</dbReference>
<dbReference type="PROSITE" id="PS50075">
    <property type="entry name" value="CARRIER"/>
    <property type="match status" value="1"/>
</dbReference>
<dbReference type="PANTHER" id="PTHR45527">
    <property type="entry name" value="NONRIBOSOMAL PEPTIDE SYNTHETASE"/>
    <property type="match status" value="1"/>
</dbReference>
<dbReference type="PANTHER" id="PTHR45527:SF1">
    <property type="entry name" value="FATTY ACID SYNTHASE"/>
    <property type="match status" value="1"/>
</dbReference>
<dbReference type="PROSITE" id="PS00455">
    <property type="entry name" value="AMP_BINDING"/>
    <property type="match status" value="1"/>
</dbReference>
<dbReference type="GO" id="GO:0005737">
    <property type="term" value="C:cytoplasm"/>
    <property type="evidence" value="ECO:0007669"/>
    <property type="project" value="TreeGrafter"/>
</dbReference>
<keyword evidence="7" id="KW-1185">Reference proteome</keyword>
<dbReference type="SUPFAM" id="SSF47336">
    <property type="entry name" value="ACP-like"/>
    <property type="match status" value="1"/>
</dbReference>
<dbReference type="Pfam" id="PF00550">
    <property type="entry name" value="PP-binding"/>
    <property type="match status" value="1"/>
</dbReference>
<dbReference type="AlphaFoldDB" id="A0A1D7YA12"/>
<accession>A0A1D7YA12</accession>
<evidence type="ECO:0000256" key="3">
    <source>
        <dbReference type="ARBA" id="ARBA00022553"/>
    </source>
</evidence>
<dbReference type="SUPFAM" id="SSF56801">
    <property type="entry name" value="Acetyl-CoA synthetase-like"/>
    <property type="match status" value="1"/>
</dbReference>
<feature type="compositionally biased region" description="Low complexity" evidence="4">
    <location>
        <begin position="628"/>
        <end position="657"/>
    </location>
</feature>
<dbReference type="Gene3D" id="3.30.300.30">
    <property type="match status" value="1"/>
</dbReference>
<comment type="cofactor">
    <cofactor evidence="1">
        <name>pantetheine 4'-phosphate</name>
        <dbReference type="ChEBI" id="CHEBI:47942"/>
    </cofactor>
</comment>
<feature type="domain" description="Carrier" evidence="5">
    <location>
        <begin position="1126"/>
        <end position="1202"/>
    </location>
</feature>
<dbReference type="InterPro" id="IPR042099">
    <property type="entry name" value="ANL_N_sf"/>
</dbReference>
<sequence length="1210" mass="126213">MERAVTESFTRLGGTSLRALHFAALMERELRLAVPLASLLSAAPLAEVMARAVPAAAPAPAPTGAGTGLRPLLPGQRDLLSAAATFGDRAYHLLFSADISGPLDRDRLLAGLRWLTARHEALRTVLVEGKGEGNGEGRDQVSRYVPAEHEPLVTETEHLPAPGTDPVTAVHERYGRHSDRLLSAYGRPPVRWLLTTLPGENRTLVTLLIHHVLADGWSVGLLWRELFAHWAGRPVPGPAPSPEAVTDRCTPELVARRAAQLAGAPTVVELPSDLPRPAEFDGAGARLRFGLTAAARTGCDALAAELGITRTAVLLAAWSVVVARRCGTTDLLIGVPVAGRSPELLDVAALCTRVVPVRCRLDDDAPVRDHLRAVTAALAEAVAAQDVPLSRLAEALRAHTVPDRTPLVQIAFAAHDELVPGRLAAGELSAGLAEGHCGGAVFDAMLYVQRWEPEPVLAVEYATSLLGPEDADGLAGALDAVLTEFAAHPKALLGTVRALSPAQRARLERWGRGPALAPEADDAWTLFERTAAHSPDAVAVRAEQDGVLRELTYGRLKSAAEAQAAALSAAGVGPGGRVVLELERSAEEIVCVLAVLRLGASYTALGGSTAPEYRARLLARLHPAAIITTAPNGTSPTAPNGTPATTPDGTPQATPGGMPSGAPEGMPSAADTAGPNGTPPTTPAETPHTTPDGTPPTTPDGTPPAADTAVSDTARVVGAAVSAPVPSAASCPVLAPLSPWEAHRAVREPAVHRVVPEGEAYVVFTSGSTGEPKGVRVPHRGIVRLTRDAPCVSAGPGERVLRLAPLAFDAATLEIFAPLTMGGTIEVCPPGTPSAAQVADVLRGRGVTVVWLTAGLFGLVAAYRPDAFDGVRHLLTGGDVVPPEAVRRVLERCPALRISNGYGPTENTTFTTVHHLTGPAEAEGPLPIGRPIAGTTVEVLDPDGRPVPPGAVGELHTGGAGLALDYLDDPARTDAAHTKSPTTGERLYRTGDLVRWDAAGRLRFVGRRDLQVKIAGRRVEPAAVTRLLLDQPGVRDGVVLVTGSGPADRRLLAALVPRDGAGPGLLDAVRAALSRALPSYSVPSLWVVTGELPLTANGKHDTAALLALATGTPRAAPRPDEPDPADGQDDLEELVRGVWAGVLGLDDIEPDETFFEAGGDSLQLARVRTELRRALPTVSVSLVDLYRHPTIRDMAGHLRGRGAGREAHRG</sequence>
<feature type="compositionally biased region" description="Low complexity" evidence="4">
    <location>
        <begin position="683"/>
        <end position="692"/>
    </location>
</feature>
<dbReference type="GO" id="GO:0008610">
    <property type="term" value="P:lipid biosynthetic process"/>
    <property type="evidence" value="ECO:0007669"/>
    <property type="project" value="UniProtKB-ARBA"/>
</dbReference>
<dbReference type="Gene3D" id="3.30.559.30">
    <property type="entry name" value="Nonribosomal peptide synthetase, condensation domain"/>
    <property type="match status" value="1"/>
</dbReference>
<dbReference type="InterPro" id="IPR000873">
    <property type="entry name" value="AMP-dep_synth/lig_dom"/>
</dbReference>
<dbReference type="Pfam" id="PF00668">
    <property type="entry name" value="Condensation"/>
    <property type="match status" value="1"/>
</dbReference>
<dbReference type="EMBL" id="CP017248">
    <property type="protein sequence ID" value="AOR32334.1"/>
    <property type="molecule type" value="Genomic_DNA"/>
</dbReference>
<dbReference type="InterPro" id="IPR045851">
    <property type="entry name" value="AMP-bd_C_sf"/>
</dbReference>
<keyword evidence="3" id="KW-0597">Phosphoprotein</keyword>
<dbReference type="Gene3D" id="3.40.50.980">
    <property type="match status" value="2"/>
</dbReference>
<dbReference type="InterPro" id="IPR023213">
    <property type="entry name" value="CAT-like_dom_sf"/>
</dbReference>
<dbReference type="PROSITE" id="PS00012">
    <property type="entry name" value="PHOSPHOPANTETHEINE"/>
    <property type="match status" value="1"/>
</dbReference>
<dbReference type="InterPro" id="IPR009081">
    <property type="entry name" value="PP-bd_ACP"/>
</dbReference>
<keyword evidence="2" id="KW-0596">Phosphopantetheine</keyword>
<evidence type="ECO:0000256" key="4">
    <source>
        <dbReference type="SAM" id="MobiDB-lite"/>
    </source>
</evidence>
<dbReference type="Gene3D" id="3.30.559.10">
    <property type="entry name" value="Chloramphenicol acetyltransferase-like domain"/>
    <property type="match status" value="1"/>
</dbReference>
<dbReference type="SUPFAM" id="SSF52777">
    <property type="entry name" value="CoA-dependent acyltransferases"/>
    <property type="match status" value="2"/>
</dbReference>
<protein>
    <recommendedName>
        <fullName evidence="5">Carrier domain-containing protein</fullName>
    </recommendedName>
</protein>
<evidence type="ECO:0000259" key="5">
    <source>
        <dbReference type="PROSITE" id="PS50075"/>
    </source>
</evidence>